<dbReference type="Pfam" id="PF13174">
    <property type="entry name" value="TPR_6"/>
    <property type="match status" value="4"/>
</dbReference>
<dbReference type="SMART" id="SM00028">
    <property type="entry name" value="TPR"/>
    <property type="match status" value="10"/>
</dbReference>
<proteinExistence type="predicted"/>
<dbReference type="PANTHER" id="PTHR45586">
    <property type="entry name" value="TPR REPEAT-CONTAINING PROTEIN PA4667"/>
    <property type="match status" value="1"/>
</dbReference>
<keyword evidence="4" id="KW-0732">Signal</keyword>
<feature type="chain" id="PRO_5016004916" evidence="4">
    <location>
        <begin position="20"/>
        <end position="993"/>
    </location>
</feature>
<evidence type="ECO:0000313" key="5">
    <source>
        <dbReference type="EMBL" id="PWB08604.1"/>
    </source>
</evidence>
<reference evidence="6" key="1">
    <citation type="submission" date="2018-02" db="EMBL/GenBank/DDBJ databases">
        <authorList>
            <person name="Clavel T."/>
            <person name="Strowig T."/>
        </authorList>
    </citation>
    <scope>NUCLEOTIDE SEQUENCE [LARGE SCALE GENOMIC DNA]</scope>
    <source>
        <strain evidence="6">DSM 100764</strain>
    </source>
</reference>
<dbReference type="Pfam" id="PF13432">
    <property type="entry name" value="TPR_16"/>
    <property type="match status" value="4"/>
</dbReference>
<dbReference type="PROSITE" id="PS50005">
    <property type="entry name" value="TPR"/>
    <property type="match status" value="2"/>
</dbReference>
<dbReference type="AlphaFoldDB" id="A0A2V1J116"/>
<feature type="repeat" description="TPR" evidence="3">
    <location>
        <begin position="503"/>
        <end position="536"/>
    </location>
</feature>
<dbReference type="EMBL" id="PUBV01000005">
    <property type="protein sequence ID" value="PWB08604.1"/>
    <property type="molecule type" value="Genomic_DNA"/>
</dbReference>
<comment type="caution">
    <text evidence="5">The sequence shown here is derived from an EMBL/GenBank/DDBJ whole genome shotgun (WGS) entry which is preliminary data.</text>
</comment>
<dbReference type="RefSeq" id="WP_107035350.1">
    <property type="nucleotide sequence ID" value="NZ_CARVOX010000022.1"/>
</dbReference>
<keyword evidence="2 3" id="KW-0802">TPR repeat</keyword>
<evidence type="ECO:0000313" key="6">
    <source>
        <dbReference type="Proteomes" id="UP000244925"/>
    </source>
</evidence>
<evidence type="ECO:0000256" key="2">
    <source>
        <dbReference type="ARBA" id="ARBA00022803"/>
    </source>
</evidence>
<dbReference type="Proteomes" id="UP000244925">
    <property type="component" value="Unassembled WGS sequence"/>
</dbReference>
<evidence type="ECO:0000256" key="3">
    <source>
        <dbReference type="PROSITE-ProRule" id="PRU00339"/>
    </source>
</evidence>
<dbReference type="PANTHER" id="PTHR45586:SF1">
    <property type="entry name" value="LIPOPOLYSACCHARIDE ASSEMBLY PROTEIN B"/>
    <property type="match status" value="1"/>
</dbReference>
<accession>A0A2V1J116</accession>
<sequence>MKHSLLFAVAVAGALTVQASGQINGAGAAGYLERGFRMFDDLNYTGCIDQMRAMERLTPSPGQMEEARRLTALSALYLGHDDALRLLQRWIADYPASARREEMLAAVGDWYFHRSDYPAAVEAYGRVDRDALDSYVAADVDYRQAYSRLMLGDTEEAMQGFSRLARSDRYRAAGAFYRGYLEYAAGNYAAARTLFKEAAGNAELNDVAQYYLAQIDFVQGDFSGALSLSRQLLKNDAVEQFAPEMNRIAGESLFNLGREEEALPYLRRYASTTDRIRPSAFYILGVGEYRLGNYQAAIRSLGHAAASDNAMGQSANLILGQSYLAEGKADGALMAFEKAYRMGFDRNVSESAMYNYAVAKSEGGRVPFGNSVALFENFLREYPQSEYADRVRSYMISGYMTDNDYQSALKLIDAMNRPTPEANAARQRALFALGTREYSSGRLTEALDRFRRAASISGADRSIARQSLLWEGICQYDLERYDAAVRSLEAYLKESRRGDPNTVIARYNLGYARFSQADYKAALTDFRDVIAARPDNRMLADAYNRAADCLYYGSDFAGAADAYDKAFALNPEAGDYALYQKAVMSGLQRNHKQKIELISDLCRRYPTSSLIPAAMLEQADAYTAVGDNNAALKAYDNLLRDYPASTYARQGMLRKAIASLSAGRRKEAKEAYRQIISSYPTSEEARMAADDLKRIYADEGKLQEYSEFIASVPDAPQTEASELEALAFRAAESDYVANDRTERLADYLRTYPGGVHEPQALLLMAKAAEAAGRDAEALEYATRLTDRYPHADVSEDALIIRAEAELAQGRGAASLESYRRLEQSASSPRRLQQARLGVMRTALMLDENATALEAADRLLSSSAENLTGLQEISYDRALALSRLGRNDEAEAAWALLAASPEDEYGARAAVSLAESQLRSGNAEKARATADALINANPPHAYWLARGFIVLSDALRAQGNGFEADEYLRSLKSNYPGTEAEIFDMIDSRLKQQQ</sequence>
<evidence type="ECO:0000256" key="1">
    <source>
        <dbReference type="ARBA" id="ARBA00022737"/>
    </source>
</evidence>
<keyword evidence="6" id="KW-1185">Reference proteome</keyword>
<feature type="signal peptide" evidence="4">
    <location>
        <begin position="1"/>
        <end position="19"/>
    </location>
</feature>
<dbReference type="InterPro" id="IPR051012">
    <property type="entry name" value="CellSynth/LPSAsmb/PSIAsmb"/>
</dbReference>
<dbReference type="Gene3D" id="1.25.40.10">
    <property type="entry name" value="Tetratricopeptide repeat domain"/>
    <property type="match status" value="7"/>
</dbReference>
<protein>
    <submittedName>
        <fullName evidence="5">Uncharacterized protein</fullName>
    </submittedName>
</protein>
<dbReference type="SUPFAM" id="SSF48452">
    <property type="entry name" value="TPR-like"/>
    <property type="match status" value="5"/>
</dbReference>
<dbReference type="InterPro" id="IPR011990">
    <property type="entry name" value="TPR-like_helical_dom_sf"/>
</dbReference>
<feature type="repeat" description="TPR" evidence="3">
    <location>
        <begin position="540"/>
        <end position="573"/>
    </location>
</feature>
<gene>
    <name evidence="5" type="ORF">C5O25_03490</name>
</gene>
<keyword evidence="1" id="KW-0677">Repeat</keyword>
<name>A0A2V1J116_9BACT</name>
<evidence type="ECO:0000256" key="4">
    <source>
        <dbReference type="SAM" id="SignalP"/>
    </source>
</evidence>
<organism evidence="5 6">
    <name type="scientific">Paramuribaculum intestinale</name>
    <dbReference type="NCBI Taxonomy" id="2094151"/>
    <lineage>
        <taxon>Bacteria</taxon>
        <taxon>Pseudomonadati</taxon>
        <taxon>Bacteroidota</taxon>
        <taxon>Bacteroidia</taxon>
        <taxon>Bacteroidales</taxon>
        <taxon>Muribaculaceae</taxon>
        <taxon>Paramuribaculum</taxon>
    </lineage>
</organism>
<dbReference type="InterPro" id="IPR019734">
    <property type="entry name" value="TPR_rpt"/>
</dbReference>